<feature type="transmembrane region" description="Helical" evidence="1">
    <location>
        <begin position="32"/>
        <end position="57"/>
    </location>
</feature>
<evidence type="ECO:0000313" key="2">
    <source>
        <dbReference type="EMBL" id="MCK9802224.1"/>
    </source>
</evidence>
<keyword evidence="1" id="KW-0472">Membrane</keyword>
<keyword evidence="1" id="KW-0812">Transmembrane</keyword>
<evidence type="ECO:0000256" key="1">
    <source>
        <dbReference type="SAM" id="Phobius"/>
    </source>
</evidence>
<sequence length="67" mass="7192">GAAVLIFEVVPSSLYLVSLSAISAKRMAVPSVLIATNTISYIITFIFVAAFVVVIIHNIPHVYGLFL</sequence>
<evidence type="ECO:0000313" key="3">
    <source>
        <dbReference type="Proteomes" id="UP001155059"/>
    </source>
</evidence>
<protein>
    <submittedName>
        <fullName evidence="2">Uncharacterized protein</fullName>
    </submittedName>
</protein>
<dbReference type="Proteomes" id="UP001155059">
    <property type="component" value="Unassembled WGS sequence"/>
</dbReference>
<proteinExistence type="predicted"/>
<feature type="non-terminal residue" evidence="2">
    <location>
        <position position="1"/>
    </location>
</feature>
<organism evidence="2 3">
    <name type="scientific">Pseudomonas morbosilactucae</name>
    <dbReference type="NCBI Taxonomy" id="2938197"/>
    <lineage>
        <taxon>Bacteria</taxon>
        <taxon>Pseudomonadati</taxon>
        <taxon>Pseudomonadota</taxon>
        <taxon>Gammaproteobacteria</taxon>
        <taxon>Pseudomonadales</taxon>
        <taxon>Pseudomonadaceae</taxon>
        <taxon>Pseudomonas</taxon>
    </lineage>
</organism>
<reference evidence="2 3" key="1">
    <citation type="journal article" date="2022" name="Int. J. Syst. Evol. Microbiol.">
        <title>Pseudomonas aegrilactucae sp. nov. and Pseudomonas morbosilactucae sp. nov., pathogens causing bacterial rot of lettuce in Japan.</title>
        <authorList>
            <person name="Sawada H."/>
            <person name="Fujikawa T."/>
            <person name="Satou M."/>
        </authorList>
    </citation>
    <scope>NUCLEOTIDE SEQUENCE [LARGE SCALE GENOMIC DNA]</scope>
    <source>
        <strain evidence="2 3">MAFF 302030</strain>
    </source>
</reference>
<gene>
    <name evidence="2" type="ORF">M1B34_32360</name>
</gene>
<reference evidence="2 3" key="2">
    <citation type="journal article" date="2023" name="Plant Pathol.">
        <title>Dismantling and reorganizing Pseudomonas marginalis sensu#lato.</title>
        <authorList>
            <person name="Sawada H."/>
            <person name="Fujikawa T."/>
            <person name="Satou M."/>
        </authorList>
    </citation>
    <scope>NUCLEOTIDE SEQUENCE [LARGE SCALE GENOMIC DNA]</scope>
    <source>
        <strain evidence="2 3">MAFF 302030</strain>
    </source>
</reference>
<comment type="caution">
    <text evidence="2">The sequence shown here is derived from an EMBL/GenBank/DDBJ whole genome shotgun (WGS) entry which is preliminary data.</text>
</comment>
<accession>A0A9X2CBD5</accession>
<name>A0A9X2CBD5_9PSED</name>
<dbReference type="EMBL" id="JALQCW010000115">
    <property type="protein sequence ID" value="MCK9802224.1"/>
    <property type="molecule type" value="Genomic_DNA"/>
</dbReference>
<keyword evidence="1" id="KW-1133">Transmembrane helix</keyword>
<dbReference type="RefSeq" id="WP_268267306.1">
    <property type="nucleotide sequence ID" value="NZ_JALQCW010000115.1"/>
</dbReference>
<dbReference type="AlphaFoldDB" id="A0A9X2CBD5"/>